<feature type="compositionally biased region" description="Basic and acidic residues" evidence="1">
    <location>
        <begin position="1"/>
        <end position="17"/>
    </location>
</feature>
<evidence type="ECO:0000313" key="3">
    <source>
        <dbReference type="Proteomes" id="UP000265515"/>
    </source>
</evidence>
<dbReference type="AlphaFoldDB" id="A0A388LFC4"/>
<evidence type="ECO:0000313" key="2">
    <source>
        <dbReference type="EMBL" id="GBG81020.1"/>
    </source>
</evidence>
<proteinExistence type="predicted"/>
<reference evidence="2 3" key="1">
    <citation type="journal article" date="2018" name="Cell">
        <title>The Chara Genome: Secondary Complexity and Implications for Plant Terrestrialization.</title>
        <authorList>
            <person name="Nishiyama T."/>
            <person name="Sakayama H."/>
            <person name="Vries J.D."/>
            <person name="Buschmann H."/>
            <person name="Saint-Marcoux D."/>
            <person name="Ullrich K.K."/>
            <person name="Haas F.B."/>
            <person name="Vanderstraeten L."/>
            <person name="Becker D."/>
            <person name="Lang D."/>
            <person name="Vosolsobe S."/>
            <person name="Rombauts S."/>
            <person name="Wilhelmsson P.K.I."/>
            <person name="Janitza P."/>
            <person name="Kern R."/>
            <person name="Heyl A."/>
            <person name="Rumpler F."/>
            <person name="Villalobos L.I.A.C."/>
            <person name="Clay J.M."/>
            <person name="Skokan R."/>
            <person name="Toyoda A."/>
            <person name="Suzuki Y."/>
            <person name="Kagoshima H."/>
            <person name="Schijlen E."/>
            <person name="Tajeshwar N."/>
            <person name="Catarino B."/>
            <person name="Hetherington A.J."/>
            <person name="Saltykova A."/>
            <person name="Bonnot C."/>
            <person name="Breuninger H."/>
            <person name="Symeonidi A."/>
            <person name="Radhakrishnan G.V."/>
            <person name="Van Nieuwerburgh F."/>
            <person name="Deforce D."/>
            <person name="Chang C."/>
            <person name="Karol K.G."/>
            <person name="Hedrich R."/>
            <person name="Ulvskov P."/>
            <person name="Glockner G."/>
            <person name="Delwiche C.F."/>
            <person name="Petrasek J."/>
            <person name="Van de Peer Y."/>
            <person name="Friml J."/>
            <person name="Beilby M."/>
            <person name="Dolan L."/>
            <person name="Kohara Y."/>
            <person name="Sugano S."/>
            <person name="Fujiyama A."/>
            <person name="Delaux P.-M."/>
            <person name="Quint M."/>
            <person name="TheiBen G."/>
            <person name="Hagemann M."/>
            <person name="Harholt J."/>
            <person name="Dunand C."/>
            <person name="Zachgo S."/>
            <person name="Langdale J."/>
            <person name="Maumus F."/>
            <person name="Straeten D.V.D."/>
            <person name="Gould S.B."/>
            <person name="Rensing S.A."/>
        </authorList>
    </citation>
    <scope>NUCLEOTIDE SEQUENCE [LARGE SCALE GENOMIC DNA]</scope>
    <source>
        <strain evidence="2 3">S276</strain>
    </source>
</reference>
<keyword evidence="3" id="KW-1185">Reference proteome</keyword>
<feature type="region of interest" description="Disordered" evidence="1">
    <location>
        <begin position="295"/>
        <end position="329"/>
    </location>
</feature>
<feature type="region of interest" description="Disordered" evidence="1">
    <location>
        <begin position="414"/>
        <end position="438"/>
    </location>
</feature>
<gene>
    <name evidence="2" type="ORF">CBR_g31576</name>
</gene>
<dbReference type="EMBL" id="BFEA01000363">
    <property type="protein sequence ID" value="GBG81020.1"/>
    <property type="molecule type" value="Genomic_DNA"/>
</dbReference>
<feature type="region of interest" description="Disordered" evidence="1">
    <location>
        <begin position="1"/>
        <end position="29"/>
    </location>
</feature>
<evidence type="ECO:0000256" key="1">
    <source>
        <dbReference type="SAM" id="MobiDB-lite"/>
    </source>
</evidence>
<name>A0A388LFC4_CHABU</name>
<feature type="compositionally biased region" description="Basic residues" evidence="1">
    <location>
        <begin position="419"/>
        <end position="428"/>
    </location>
</feature>
<organism evidence="2 3">
    <name type="scientific">Chara braunii</name>
    <name type="common">Braun's stonewort</name>
    <dbReference type="NCBI Taxonomy" id="69332"/>
    <lineage>
        <taxon>Eukaryota</taxon>
        <taxon>Viridiplantae</taxon>
        <taxon>Streptophyta</taxon>
        <taxon>Charophyceae</taxon>
        <taxon>Charales</taxon>
        <taxon>Characeae</taxon>
        <taxon>Chara</taxon>
    </lineage>
</organism>
<dbReference type="Gramene" id="GBG81020">
    <property type="protein sequence ID" value="GBG81020"/>
    <property type="gene ID" value="CBR_g31576"/>
</dbReference>
<accession>A0A388LFC4</accession>
<dbReference type="Proteomes" id="UP000265515">
    <property type="component" value="Unassembled WGS sequence"/>
</dbReference>
<feature type="compositionally biased region" description="Low complexity" evidence="1">
    <location>
        <begin position="429"/>
        <end position="438"/>
    </location>
</feature>
<comment type="caution">
    <text evidence="2">The sequence shown here is derived from an EMBL/GenBank/DDBJ whole genome shotgun (WGS) entry which is preliminary data.</text>
</comment>
<sequence length="463" mass="51989">MEIRQEEEPVRGRDRGARSPSPGPEGTIDEEELWIREMIRLCYEDGILPSNIDPGEMSIEGREARFKVNINIDQAKVTWLKLHTVTFIFRDGTRFLPRKIKDDIVRAYEDRRTSDGTFDPNVFQRGRVKIESPNVISYVAKSTEVVEWLINKGSDNITLANYSYSLDFKPWLTKAQLRAQRREEDEATFWVIAVQVPLDAMIYLESHVRRAIGPMILTHPAEPDQMKPSLINIKFDLDLASRENMKDKIWIDTFEGDSFEVKLASSDTPRCRQCRAFFHLECECRRGNQQRGQESAAGVQASGVNAGKQAQSSAPRYNGPLGPRPQSPVIQAGGIQQQQGGVPSFNNIRFNPLASPGIGSGQGVFPTPVIDPNGANWSHIPPYYWNGHPAYMQHMMATGSAFQPFAIQQTPRTITKGQASRRRYRHPGHSSSSSARHSRHASASCHSCLRPNAALQLSNDSCS</sequence>
<protein>
    <submittedName>
        <fullName evidence="2">Uncharacterized protein</fullName>
    </submittedName>
</protein>